<evidence type="ECO:0000313" key="2">
    <source>
        <dbReference type="EMBL" id="MBA2891454.1"/>
    </source>
</evidence>
<dbReference type="InterPro" id="IPR000792">
    <property type="entry name" value="Tscrpt_reg_LuxR_C"/>
</dbReference>
<dbReference type="SUPFAM" id="SSF46894">
    <property type="entry name" value="C-terminal effector domain of the bipartite response regulators"/>
    <property type="match status" value="1"/>
</dbReference>
<feature type="domain" description="HTH luxR-type" evidence="1">
    <location>
        <begin position="156"/>
        <end position="204"/>
    </location>
</feature>
<keyword evidence="2" id="KW-0238">DNA-binding</keyword>
<dbReference type="GO" id="GO:0003677">
    <property type="term" value="F:DNA binding"/>
    <property type="evidence" value="ECO:0007669"/>
    <property type="project" value="UniProtKB-KW"/>
</dbReference>
<evidence type="ECO:0000313" key="3">
    <source>
        <dbReference type="Proteomes" id="UP000530928"/>
    </source>
</evidence>
<dbReference type="Gene3D" id="1.10.10.10">
    <property type="entry name" value="Winged helix-like DNA-binding domain superfamily/Winged helix DNA-binding domain"/>
    <property type="match status" value="1"/>
</dbReference>
<reference evidence="2 3" key="1">
    <citation type="submission" date="2020-07" db="EMBL/GenBank/DDBJ databases">
        <title>Genomic Encyclopedia of Type Strains, Phase IV (KMG-IV): sequencing the most valuable type-strain genomes for metagenomic binning, comparative biology and taxonomic classification.</title>
        <authorList>
            <person name="Goeker M."/>
        </authorList>
    </citation>
    <scope>NUCLEOTIDE SEQUENCE [LARGE SCALE GENOMIC DNA]</scope>
    <source>
        <strain evidence="2 3">DSM 45533</strain>
    </source>
</reference>
<organism evidence="2 3">
    <name type="scientific">Nonomuraea soli</name>
    <dbReference type="NCBI Taxonomy" id="1032476"/>
    <lineage>
        <taxon>Bacteria</taxon>
        <taxon>Bacillati</taxon>
        <taxon>Actinomycetota</taxon>
        <taxon>Actinomycetes</taxon>
        <taxon>Streptosporangiales</taxon>
        <taxon>Streptosporangiaceae</taxon>
        <taxon>Nonomuraea</taxon>
    </lineage>
</organism>
<dbReference type="InterPro" id="IPR036388">
    <property type="entry name" value="WH-like_DNA-bd_sf"/>
</dbReference>
<proteinExistence type="predicted"/>
<evidence type="ECO:0000259" key="1">
    <source>
        <dbReference type="SMART" id="SM00421"/>
    </source>
</evidence>
<dbReference type="Proteomes" id="UP000530928">
    <property type="component" value="Unassembled WGS sequence"/>
</dbReference>
<accession>A0A7W0CHV6</accession>
<dbReference type="GO" id="GO:0006355">
    <property type="term" value="P:regulation of DNA-templated transcription"/>
    <property type="evidence" value="ECO:0007669"/>
    <property type="project" value="InterPro"/>
</dbReference>
<protein>
    <submittedName>
        <fullName evidence="2">DNA-binding CsgD family transcriptional regulator</fullName>
    </submittedName>
</protein>
<dbReference type="EMBL" id="JACDUR010000003">
    <property type="protein sequence ID" value="MBA2891454.1"/>
    <property type="molecule type" value="Genomic_DNA"/>
</dbReference>
<name>A0A7W0CHV6_9ACTN</name>
<keyword evidence="3" id="KW-1185">Reference proteome</keyword>
<comment type="caution">
    <text evidence="2">The sequence shown here is derived from an EMBL/GenBank/DDBJ whole genome shotgun (WGS) entry which is preliminary data.</text>
</comment>
<dbReference type="AlphaFoldDB" id="A0A7W0CHV6"/>
<sequence>MSLNTSRPLPFNPALQLELPLLELELAEQTQSELLVLSAEPERMHPALPRLFARMARRRVAVHILHGPGQPGRTSPLAQAWQAGATVRTVVGLPYQVLVRDRMVTYVAHPGPTSSERLERIANPLVASSVAGVFDTICRILHDKGNGTLDDDGQDEVLRALDDGLTDDRAAARLHLSKRTFARRVAGVMERLNANSRFQAGAEAVRRGWI</sequence>
<gene>
    <name evidence="2" type="ORF">HNR30_002795</name>
</gene>
<dbReference type="SMART" id="SM00421">
    <property type="entry name" value="HTH_LUXR"/>
    <property type="match status" value="1"/>
</dbReference>
<dbReference type="InterPro" id="IPR016032">
    <property type="entry name" value="Sig_transdc_resp-reg_C-effctor"/>
</dbReference>
<dbReference type="RefSeq" id="WP_181610249.1">
    <property type="nucleotide sequence ID" value="NZ_BAABAM010000002.1"/>
</dbReference>